<reference evidence="2 3" key="2">
    <citation type="submission" date="2018-04" db="EMBL/GenBank/DDBJ databases">
        <title>Thauera lacus sp. nov., isolated from an saline lake in Inner Mongolia, China.</title>
        <authorList>
            <person name="Liang Q.-Y."/>
        </authorList>
    </citation>
    <scope>NUCLEOTIDE SEQUENCE [LARGE SCALE GENOMIC DNA]</scope>
    <source>
        <strain evidence="2 3">D20</strain>
    </source>
</reference>
<feature type="signal peptide" evidence="1">
    <location>
        <begin position="1"/>
        <end position="19"/>
    </location>
</feature>
<dbReference type="OrthoDB" id="8893233at2"/>
<keyword evidence="1" id="KW-0732">Signal</keyword>
<evidence type="ECO:0000313" key="2">
    <source>
        <dbReference type="EMBL" id="PTD96320.1"/>
    </source>
</evidence>
<sequence>MSSASTRFNRLFMTKTLVAALVLGGCASTPLSGVAASAIPEELSGELTTRSALNVNDGSRYQTFTLQMRAGEMVRVSREGALSGAMLTLLDAQQRVVSGPRRDVAYLVAPRDGRYTLTVSGVDDSAYGPFTLTLKTVSVRNDGALGLGEEISGVLPGRSDGNTYSFTVNEDGLYLVALDSEEFDTVLRLQGEGFDMEDDDGAGNGETNSRLTAYLVPGTYQVTATGLSRSDAGTYTLRAERRELPPGVTLRTEGEIALGEEITSFIGSNAPAYTVTVAERGMLRVLMRSADVDSYLHLSGPGVDVVDDDGAGQEFDARILALVEPGTYTITPSTVDGRSGLFTLSTELSAVSPIGGVVVPGQTVTGVLAENASATATLRIATAGSYRIELISAEFDAYLKLEGNGVEVEDDDGTGSTDARLELNLRAGDYRLTSSAFDNVGGGRYLISVQPTGN</sequence>
<dbReference type="PROSITE" id="PS51257">
    <property type="entry name" value="PROKAR_LIPOPROTEIN"/>
    <property type="match status" value="1"/>
</dbReference>
<dbReference type="AlphaFoldDB" id="A0A2T4IEV8"/>
<accession>A0A2T4IEV8</accession>
<feature type="chain" id="PRO_5015538758" description="Peptidase domain protein" evidence="1">
    <location>
        <begin position="20"/>
        <end position="454"/>
    </location>
</feature>
<dbReference type="EMBL" id="PZKC01000007">
    <property type="protein sequence ID" value="PTD96320.1"/>
    <property type="molecule type" value="Genomic_DNA"/>
</dbReference>
<evidence type="ECO:0008006" key="4">
    <source>
        <dbReference type="Google" id="ProtNLM"/>
    </source>
</evidence>
<dbReference type="Gene3D" id="2.60.120.380">
    <property type="match status" value="2"/>
</dbReference>
<protein>
    <recommendedName>
        <fullName evidence="4">Peptidase domain protein</fullName>
    </recommendedName>
</protein>
<reference evidence="2 3" key="1">
    <citation type="submission" date="2018-03" db="EMBL/GenBank/DDBJ databases">
        <authorList>
            <person name="Keele B.F."/>
        </authorList>
    </citation>
    <scope>NUCLEOTIDE SEQUENCE [LARGE SCALE GENOMIC DNA]</scope>
    <source>
        <strain evidence="2 3">D20</strain>
    </source>
</reference>
<comment type="caution">
    <text evidence="2">The sequence shown here is derived from an EMBL/GenBank/DDBJ whole genome shotgun (WGS) entry which is preliminary data.</text>
</comment>
<organism evidence="2 3">
    <name type="scientific">Pseudothauera lacus</name>
    <dbReference type="NCBI Taxonomy" id="2136175"/>
    <lineage>
        <taxon>Bacteria</taxon>
        <taxon>Pseudomonadati</taxon>
        <taxon>Pseudomonadota</taxon>
        <taxon>Betaproteobacteria</taxon>
        <taxon>Rhodocyclales</taxon>
        <taxon>Zoogloeaceae</taxon>
        <taxon>Pseudothauera</taxon>
    </lineage>
</organism>
<dbReference type="Proteomes" id="UP000241193">
    <property type="component" value="Unassembled WGS sequence"/>
</dbReference>
<gene>
    <name evidence="2" type="ORF">C8261_10415</name>
</gene>
<keyword evidence="3" id="KW-1185">Reference proteome</keyword>
<evidence type="ECO:0000313" key="3">
    <source>
        <dbReference type="Proteomes" id="UP000241193"/>
    </source>
</evidence>
<evidence type="ECO:0000256" key="1">
    <source>
        <dbReference type="SAM" id="SignalP"/>
    </source>
</evidence>
<proteinExistence type="predicted"/>
<name>A0A2T4IEV8_9RHOO</name>